<proteinExistence type="inferred from homology"/>
<dbReference type="PRINTS" id="PR00080">
    <property type="entry name" value="SDRFAMILY"/>
</dbReference>
<dbReference type="EMBL" id="JARESE010000038">
    <property type="protein sequence ID" value="MDE8652433.1"/>
    <property type="molecule type" value="Genomic_DNA"/>
</dbReference>
<dbReference type="RefSeq" id="WP_275228517.1">
    <property type="nucleotide sequence ID" value="NZ_JARESE010000038.1"/>
</dbReference>
<dbReference type="CDD" id="cd05233">
    <property type="entry name" value="SDR_c"/>
    <property type="match status" value="1"/>
</dbReference>
<dbReference type="PANTHER" id="PTHR42760:SF122">
    <property type="entry name" value="NAD(P)-BINDING PROTEIN"/>
    <property type="match status" value="1"/>
</dbReference>
<comment type="caution">
    <text evidence="2">The sequence shown here is derived from an EMBL/GenBank/DDBJ whole genome shotgun (WGS) entry which is preliminary data.</text>
</comment>
<evidence type="ECO:0000256" key="1">
    <source>
        <dbReference type="ARBA" id="ARBA00006484"/>
    </source>
</evidence>
<organism evidence="2 3">
    <name type="scientific">Novosphingobium album</name>
    <name type="common">ex Liu et al. 2023</name>
    <dbReference type="NCBI Taxonomy" id="3031130"/>
    <lineage>
        <taxon>Bacteria</taxon>
        <taxon>Pseudomonadati</taxon>
        <taxon>Pseudomonadota</taxon>
        <taxon>Alphaproteobacteria</taxon>
        <taxon>Sphingomonadales</taxon>
        <taxon>Sphingomonadaceae</taxon>
        <taxon>Novosphingobium</taxon>
    </lineage>
</organism>
<sequence>MAESQPASICPPKGDRVAGKVALVSGAGSSAAGIGNGRASAILLAMQGARVGLLDFDLDAANETGRIIAEAGGECFTIAGDVSNDADCAAAVTETLRRYGRLDILVNVVGTSKVRGDATEVDLDEWDRGMRINVKSIVMMARHSVPVMRKRGGGSIINIGSITGLHGGHPNLLYATSKGALVNMTRTMAGNHGKHGVRVNNVAPGFVYTPVVYGKGIPDDVRDYRRRISALQTEGTGWDVGYAVLFLASDEARWITGVTLPIDAGVSAISPHFQTTTPNRKFD</sequence>
<dbReference type="SUPFAM" id="SSF51735">
    <property type="entry name" value="NAD(P)-binding Rossmann-fold domains"/>
    <property type="match status" value="1"/>
</dbReference>
<dbReference type="Proteomes" id="UP001216253">
    <property type="component" value="Unassembled WGS sequence"/>
</dbReference>
<name>A0ABT5WQW6_9SPHN</name>
<evidence type="ECO:0000313" key="2">
    <source>
        <dbReference type="EMBL" id="MDE8652433.1"/>
    </source>
</evidence>
<comment type="similarity">
    <text evidence="1">Belongs to the short-chain dehydrogenases/reductases (SDR) family.</text>
</comment>
<dbReference type="Gene3D" id="3.40.50.720">
    <property type="entry name" value="NAD(P)-binding Rossmann-like Domain"/>
    <property type="match status" value="1"/>
</dbReference>
<dbReference type="InterPro" id="IPR020904">
    <property type="entry name" value="Sc_DH/Rdtase_CS"/>
</dbReference>
<dbReference type="PRINTS" id="PR00081">
    <property type="entry name" value="GDHRDH"/>
</dbReference>
<gene>
    <name evidence="2" type="ORF">PYV00_12040</name>
</gene>
<dbReference type="InterPro" id="IPR002347">
    <property type="entry name" value="SDR_fam"/>
</dbReference>
<keyword evidence="3" id="KW-1185">Reference proteome</keyword>
<dbReference type="InterPro" id="IPR036291">
    <property type="entry name" value="NAD(P)-bd_dom_sf"/>
</dbReference>
<reference evidence="2 3" key="1">
    <citation type="submission" date="2023-03" db="EMBL/GenBank/DDBJ databases">
        <title>NovoSphingobium album sp. nov. isolated from polycyclic aromatic hydrocarbons- and heavy-metal polluted soil.</title>
        <authorList>
            <person name="Liu Z."/>
            <person name="Wang K."/>
        </authorList>
    </citation>
    <scope>NUCLEOTIDE SEQUENCE [LARGE SCALE GENOMIC DNA]</scope>
    <source>
        <strain evidence="2 3">H3SJ31-1</strain>
    </source>
</reference>
<protein>
    <submittedName>
        <fullName evidence="2">SDR family oxidoreductase</fullName>
    </submittedName>
</protein>
<dbReference type="PANTHER" id="PTHR42760">
    <property type="entry name" value="SHORT-CHAIN DEHYDROGENASES/REDUCTASES FAMILY MEMBER"/>
    <property type="match status" value="1"/>
</dbReference>
<dbReference type="PROSITE" id="PS00061">
    <property type="entry name" value="ADH_SHORT"/>
    <property type="match status" value="1"/>
</dbReference>
<accession>A0ABT5WQW6</accession>
<evidence type="ECO:0000313" key="3">
    <source>
        <dbReference type="Proteomes" id="UP001216253"/>
    </source>
</evidence>
<dbReference type="Pfam" id="PF13561">
    <property type="entry name" value="adh_short_C2"/>
    <property type="match status" value="1"/>
</dbReference>